<organism evidence="10 11">
    <name type="scientific">Thamnophis sirtalis</name>
    <dbReference type="NCBI Taxonomy" id="35019"/>
    <lineage>
        <taxon>Eukaryota</taxon>
        <taxon>Metazoa</taxon>
        <taxon>Chordata</taxon>
        <taxon>Craniata</taxon>
        <taxon>Vertebrata</taxon>
        <taxon>Euteleostomi</taxon>
        <taxon>Lepidosauria</taxon>
        <taxon>Squamata</taxon>
        <taxon>Bifurcata</taxon>
        <taxon>Unidentata</taxon>
        <taxon>Episquamata</taxon>
        <taxon>Toxicofera</taxon>
        <taxon>Serpentes</taxon>
        <taxon>Colubroidea</taxon>
        <taxon>Colubridae</taxon>
        <taxon>Natricinae</taxon>
        <taxon>Thamnophis</taxon>
    </lineage>
</organism>
<dbReference type="PANTHER" id="PTHR21442:SF0">
    <property type="entry name" value="CILIA- AND FLAGELLA-ASSOCIATED PROTEIN 206"/>
    <property type="match status" value="1"/>
</dbReference>
<evidence type="ECO:0000256" key="9">
    <source>
        <dbReference type="ARBA" id="ARBA00045321"/>
    </source>
</evidence>
<dbReference type="RefSeq" id="XP_013930302.1">
    <property type="nucleotide sequence ID" value="XM_014074827.1"/>
</dbReference>
<dbReference type="KEGG" id="tsr:106555900"/>
<gene>
    <name evidence="11" type="primary">LOC106555900</name>
</gene>
<keyword evidence="6" id="KW-0969">Cilium</keyword>
<keyword evidence="4" id="KW-0963">Cytoplasm</keyword>
<comment type="subcellular location">
    <subcellularLocation>
        <location evidence="1">Cytoplasm</location>
        <location evidence="1">Cytoskeleton</location>
        <location evidence="1">Cilium axoneme</location>
    </subcellularLocation>
</comment>
<reference evidence="11" key="1">
    <citation type="submission" date="2025-08" db="UniProtKB">
        <authorList>
            <consortium name="RefSeq"/>
        </authorList>
    </citation>
    <scope>IDENTIFICATION</scope>
</reference>
<evidence type="ECO:0000256" key="1">
    <source>
        <dbReference type="ARBA" id="ARBA00004430"/>
    </source>
</evidence>
<dbReference type="Proteomes" id="UP000504617">
    <property type="component" value="Unplaced"/>
</dbReference>
<evidence type="ECO:0000256" key="5">
    <source>
        <dbReference type="ARBA" id="ARBA00022794"/>
    </source>
</evidence>
<sequence>MRLSMGDAIRSILNNQPETELALVLKWHLHKGLTAPDELALRALDIALMDTVCNTSGVVIDGYPVTIKQVDLLEEMKIIPIKIFELDIDIKEVLRRALLDKQSPNRPPYPLHDSSHIISLKNSCYKTQTEEIRPFYEEQHQNWYVLDGSHSKWWIWDKILKDTQAVTKQIQLYLERIRQGKAASIADMCITPNELLSRLGEFGQYCPVSLAEREELIDCSDSPSLKFAAEFRGHYYKMAGQKELDKFLKTPELYVPPLAPYPLPLLNNLPKRLTIADVKALFPMQAELQGFCPVTFLDGKQRYEALVPGDIEYAVLYREKLYIFENEEKLQRFMRKPEKYWKLTLPHKLPPLKEPIVLTALPLTGYLEQGVATSLIKAMNAVGCLKPKFPFLSVKRTALLFIAFHLKAYNPNSPDYVRKKYKMKLERFIDHCELIPYLGIKMTKKYKEPQNRPIDFDHKLQTFLSLKDVDPLA</sequence>
<proteinExistence type="inferred from homology"/>
<keyword evidence="5" id="KW-0970">Cilium biogenesis/degradation</keyword>
<keyword evidence="7" id="KW-0206">Cytoskeleton</keyword>
<accession>A0A6I9Z143</accession>
<keyword evidence="8" id="KW-0966">Cell projection</keyword>
<evidence type="ECO:0000256" key="6">
    <source>
        <dbReference type="ARBA" id="ARBA00023069"/>
    </source>
</evidence>
<dbReference type="InterPro" id="IPR027417">
    <property type="entry name" value="P-loop_NTPase"/>
</dbReference>
<dbReference type="OrthoDB" id="9043378at2759"/>
<dbReference type="Gene3D" id="3.40.50.300">
    <property type="entry name" value="P-loop containing nucleotide triphosphate hydrolases"/>
    <property type="match status" value="1"/>
</dbReference>
<dbReference type="GO" id="GO:0003356">
    <property type="term" value="P:regulation of cilium beat frequency"/>
    <property type="evidence" value="ECO:0007669"/>
    <property type="project" value="TreeGrafter"/>
</dbReference>
<dbReference type="GO" id="GO:0036064">
    <property type="term" value="C:ciliary basal body"/>
    <property type="evidence" value="ECO:0007669"/>
    <property type="project" value="TreeGrafter"/>
</dbReference>
<dbReference type="Pfam" id="PF00406">
    <property type="entry name" value="ADK"/>
    <property type="match status" value="1"/>
</dbReference>
<dbReference type="GeneID" id="106555900"/>
<evidence type="ECO:0000313" key="10">
    <source>
        <dbReference type="Proteomes" id="UP000504617"/>
    </source>
</evidence>
<evidence type="ECO:0000256" key="3">
    <source>
        <dbReference type="ARBA" id="ARBA00021602"/>
    </source>
</evidence>
<name>A0A6I9Z143_9SAUR</name>
<dbReference type="SUPFAM" id="SSF52540">
    <property type="entry name" value="P-loop containing nucleoside triphosphate hydrolases"/>
    <property type="match status" value="1"/>
</dbReference>
<dbReference type="GO" id="GO:0007288">
    <property type="term" value="P:sperm axoneme assembly"/>
    <property type="evidence" value="ECO:0007669"/>
    <property type="project" value="TreeGrafter"/>
</dbReference>
<dbReference type="GO" id="GO:0005930">
    <property type="term" value="C:axoneme"/>
    <property type="evidence" value="ECO:0007669"/>
    <property type="project" value="UniProtKB-SubCell"/>
</dbReference>
<evidence type="ECO:0000256" key="7">
    <source>
        <dbReference type="ARBA" id="ARBA00023212"/>
    </source>
</evidence>
<evidence type="ECO:0000256" key="2">
    <source>
        <dbReference type="ARBA" id="ARBA00010500"/>
    </source>
</evidence>
<protein>
    <recommendedName>
        <fullName evidence="3">Cilia- and flagella-associated protein 206</fullName>
    </recommendedName>
</protein>
<dbReference type="PANTHER" id="PTHR21442">
    <property type="entry name" value="CILIA- AND FLAGELLA-ASSOCIATED PROTEIN 206"/>
    <property type="match status" value="1"/>
</dbReference>
<evidence type="ECO:0000256" key="8">
    <source>
        <dbReference type="ARBA" id="ARBA00023273"/>
    </source>
</evidence>
<dbReference type="InterPro" id="IPR021897">
    <property type="entry name" value="FAP206"/>
</dbReference>
<evidence type="ECO:0000256" key="4">
    <source>
        <dbReference type="ARBA" id="ARBA00022490"/>
    </source>
</evidence>
<keyword evidence="10" id="KW-1185">Reference proteome</keyword>
<evidence type="ECO:0000313" key="11">
    <source>
        <dbReference type="RefSeq" id="XP_013930302.1"/>
    </source>
</evidence>
<dbReference type="GO" id="GO:1901317">
    <property type="term" value="P:regulation of flagellated sperm motility"/>
    <property type="evidence" value="ECO:0007669"/>
    <property type="project" value="TreeGrafter"/>
</dbReference>
<comment type="similarity">
    <text evidence="2">Belongs to the CFAP206 family.</text>
</comment>
<dbReference type="AlphaFoldDB" id="A0A6I9Z143"/>
<comment type="function">
    <text evidence="9">Essential for sperm motility and is involved in the regulation of the beating frequency of motile cilia on the epithelial cells of the respiratory tract. Required for the establishment of radial spokes in sperm flagella.</text>
</comment>